<dbReference type="InterPro" id="IPR001667">
    <property type="entry name" value="DDH_dom"/>
</dbReference>
<dbReference type="PANTHER" id="PTHR47618:SF1">
    <property type="entry name" value="BIFUNCTIONAL OLIGORIBONUCLEASE AND PAP PHOSPHATASE NRNA"/>
    <property type="match status" value="1"/>
</dbReference>
<dbReference type="PANTHER" id="PTHR47618">
    <property type="entry name" value="BIFUNCTIONAL OLIGORIBONUCLEASE AND PAP PHOSPHATASE NRNA"/>
    <property type="match status" value="1"/>
</dbReference>
<evidence type="ECO:0000256" key="1">
    <source>
        <dbReference type="SAM" id="MobiDB-lite"/>
    </source>
</evidence>
<dbReference type="EMBL" id="BAAAYN010000007">
    <property type="protein sequence ID" value="GAA3384358.1"/>
    <property type="molecule type" value="Genomic_DNA"/>
</dbReference>
<reference evidence="5" key="1">
    <citation type="journal article" date="2019" name="Int. J. Syst. Evol. Microbiol.">
        <title>The Global Catalogue of Microorganisms (GCM) 10K type strain sequencing project: providing services to taxonomists for standard genome sequencing and annotation.</title>
        <authorList>
            <consortium name="The Broad Institute Genomics Platform"/>
            <consortium name="The Broad Institute Genome Sequencing Center for Infectious Disease"/>
            <person name="Wu L."/>
            <person name="Ma J."/>
        </authorList>
    </citation>
    <scope>NUCLEOTIDE SEQUENCE [LARGE SCALE GENOMIC DNA]</scope>
    <source>
        <strain evidence="5">JCM 9458</strain>
    </source>
</reference>
<name>A0ABP6SSX1_9ACTN</name>
<sequence>MNPSGTGGTVLRSGRAHRRTATTRAVYGPDVQADRSAANGYGSQVNGSDPAVAPGGSGREVTGAISEDAWLRALTLLRAAGEQSGGIVLACHLNPDGDALGSMLATGLGLRQLGIPVQASFSNPFRLPQALTQLAGRELLVPPEEVVAQPDVLMTFDTGSVDRLGDLAPLVAAAGDVIVVDHHVTNGGFGTHNLIDPQAAATAVVVDELLSRLGVELDAAIAECLYVGLSTDTASFRGAATSPSTHELAARLLATGIRPDEISRRLYDARPVRSLHLLADVLGRVVLEPGIAGGAGLSWSYVTQDDLSKHGLGMEWVEGVVDMIRGAEESTVAMVAKQTGPGEWSISLRSRGSVDVGALSVRLGGGGHRLAAGFTGRGPLENVVDALRAALDAVPVTS</sequence>
<dbReference type="SUPFAM" id="SSF64182">
    <property type="entry name" value="DHH phosphoesterases"/>
    <property type="match status" value="1"/>
</dbReference>
<dbReference type="Gene3D" id="3.90.1640.10">
    <property type="entry name" value="inorganic pyrophosphatase (n-terminal core)"/>
    <property type="match status" value="1"/>
</dbReference>
<dbReference type="Proteomes" id="UP001501676">
    <property type="component" value="Unassembled WGS sequence"/>
</dbReference>
<dbReference type="Pfam" id="PF01368">
    <property type="entry name" value="DHH"/>
    <property type="match status" value="1"/>
</dbReference>
<organism evidence="4 5">
    <name type="scientific">Cryptosporangium minutisporangium</name>
    <dbReference type="NCBI Taxonomy" id="113569"/>
    <lineage>
        <taxon>Bacteria</taxon>
        <taxon>Bacillati</taxon>
        <taxon>Actinomycetota</taxon>
        <taxon>Actinomycetes</taxon>
        <taxon>Cryptosporangiales</taxon>
        <taxon>Cryptosporangiaceae</taxon>
        <taxon>Cryptosporangium</taxon>
    </lineage>
</organism>
<feature type="region of interest" description="Disordered" evidence="1">
    <location>
        <begin position="1"/>
        <end position="60"/>
    </location>
</feature>
<dbReference type="Gene3D" id="3.10.310.30">
    <property type="match status" value="1"/>
</dbReference>
<feature type="domain" description="DHHA1" evidence="3">
    <location>
        <begin position="312"/>
        <end position="392"/>
    </location>
</feature>
<dbReference type="InterPro" id="IPR003156">
    <property type="entry name" value="DHHA1_dom"/>
</dbReference>
<protein>
    <submittedName>
        <fullName evidence="4">Bifunctional oligoribonuclease/PAP phosphatase NrnA</fullName>
    </submittedName>
</protein>
<feature type="domain" description="DDH" evidence="2">
    <location>
        <begin position="87"/>
        <end position="228"/>
    </location>
</feature>
<evidence type="ECO:0000313" key="5">
    <source>
        <dbReference type="Proteomes" id="UP001501676"/>
    </source>
</evidence>
<proteinExistence type="predicted"/>
<comment type="caution">
    <text evidence="4">The sequence shown here is derived from an EMBL/GenBank/DDBJ whole genome shotgun (WGS) entry which is preliminary data.</text>
</comment>
<dbReference type="InterPro" id="IPR038763">
    <property type="entry name" value="DHH_sf"/>
</dbReference>
<gene>
    <name evidence="4" type="ORF">GCM10020369_13770</name>
</gene>
<evidence type="ECO:0000259" key="2">
    <source>
        <dbReference type="Pfam" id="PF01368"/>
    </source>
</evidence>
<evidence type="ECO:0000313" key="4">
    <source>
        <dbReference type="EMBL" id="GAA3384358.1"/>
    </source>
</evidence>
<dbReference type="InterPro" id="IPR051319">
    <property type="entry name" value="Oligoribo/pAp-PDE_c-di-AMP_PDE"/>
</dbReference>
<keyword evidence="5" id="KW-1185">Reference proteome</keyword>
<accession>A0ABP6SSX1</accession>
<evidence type="ECO:0000259" key="3">
    <source>
        <dbReference type="Pfam" id="PF02272"/>
    </source>
</evidence>
<dbReference type="Pfam" id="PF02272">
    <property type="entry name" value="DHHA1"/>
    <property type="match status" value="1"/>
</dbReference>